<dbReference type="Pfam" id="PF20990">
    <property type="entry name" value="DUF2207_C"/>
    <property type="match status" value="1"/>
</dbReference>
<accession>A0A1H4CCY6</accession>
<dbReference type="EMBL" id="FNRF01000003">
    <property type="protein sequence ID" value="SEA58169.1"/>
    <property type="molecule type" value="Genomic_DNA"/>
</dbReference>
<evidence type="ECO:0000256" key="1">
    <source>
        <dbReference type="SAM" id="MobiDB-lite"/>
    </source>
</evidence>
<feature type="transmembrane region" description="Helical" evidence="2">
    <location>
        <begin position="255"/>
        <end position="278"/>
    </location>
</feature>
<dbReference type="OrthoDB" id="46834at2"/>
<gene>
    <name evidence="4" type="ORF">SAMN05216462_1899</name>
</gene>
<evidence type="ECO:0000259" key="3">
    <source>
        <dbReference type="Pfam" id="PF20990"/>
    </source>
</evidence>
<dbReference type="RefSeq" id="WP_074761266.1">
    <property type="nucleotide sequence ID" value="NZ_FNRF01000003.1"/>
</dbReference>
<sequence length="547" mass="61767">MKAKLTIVLLLLGVIQVLARPQLHDLDIRVVLDRNGDALITETRQMTIDSEGTECYIGLANMGPSIVKNLTVTDETGARYVYTDWDVNESRSWKQYKCGIVTTKRGFELCWGLGAEGERTYTTTYVMTGLVRGYPDACAIRHVFLDTAVSPKPEHARVAITMADSTMVINEDSCGVWGFKFEGEIWMQDGFVMAETTKPMSSEAGLYLMVKFPKSMFEPTVWENDTFENKKDEAFEGSDYVYDEDDEDDMSPFEWVLFILFYGGAALVVIGGAVWQIYRVWRANRQLNKGLMWYRGVPLKGDLQEANKILNAYKYFNSDYNNLMSACILKLISMGIITIETKPNSKGKMEPNFVMHDYKDIDKQPVLMRQLYKMFKDAAGSDRILEPWELKSYMKSRTHQSAIDQFITTLHAKKDLSKYPPYDKDVNEVFGLRKFLKEFTLLDERELKEVKLWKDYMIYATLFGIADKVIKEMKQVNPAYFDMDRVASTMADNMTLPLIYSTLQRSTSSAVAAKAAREHRAHGGGGHSSWGGGGGGFSGGGGGGGVR</sequence>
<dbReference type="AlphaFoldDB" id="A0A1H4CCY6"/>
<organism evidence="4 5">
    <name type="scientific">Xylanibacter ruminicola</name>
    <name type="common">Prevotella ruminicola</name>
    <dbReference type="NCBI Taxonomy" id="839"/>
    <lineage>
        <taxon>Bacteria</taxon>
        <taxon>Pseudomonadati</taxon>
        <taxon>Bacteroidota</taxon>
        <taxon>Bacteroidia</taxon>
        <taxon>Bacteroidales</taxon>
        <taxon>Prevotellaceae</taxon>
        <taxon>Xylanibacter</taxon>
    </lineage>
</organism>
<keyword evidence="2" id="KW-0812">Transmembrane</keyword>
<dbReference type="InterPro" id="IPR048389">
    <property type="entry name" value="YciQ-like_C"/>
</dbReference>
<keyword evidence="2" id="KW-1133">Transmembrane helix</keyword>
<proteinExistence type="predicted"/>
<dbReference type="Proteomes" id="UP000182257">
    <property type="component" value="Unassembled WGS sequence"/>
</dbReference>
<keyword evidence="2" id="KW-0472">Membrane</keyword>
<name>A0A1H4CCY6_XYLRU</name>
<evidence type="ECO:0000313" key="5">
    <source>
        <dbReference type="Proteomes" id="UP000182257"/>
    </source>
</evidence>
<protein>
    <submittedName>
        <fullName evidence="4">Predicted membrane protein</fullName>
    </submittedName>
</protein>
<evidence type="ECO:0000256" key="2">
    <source>
        <dbReference type="SAM" id="Phobius"/>
    </source>
</evidence>
<feature type="compositionally biased region" description="Gly residues" evidence="1">
    <location>
        <begin position="523"/>
        <end position="547"/>
    </location>
</feature>
<feature type="domain" description="Predicted membrane protein YciQ-like C-terminal" evidence="3">
    <location>
        <begin position="427"/>
        <end position="473"/>
    </location>
</feature>
<reference evidence="4 5" key="1">
    <citation type="submission" date="2016-10" db="EMBL/GenBank/DDBJ databases">
        <authorList>
            <person name="de Groot N.N."/>
        </authorList>
    </citation>
    <scope>NUCLEOTIDE SEQUENCE [LARGE SCALE GENOMIC DNA]</scope>
    <source>
        <strain evidence="4 5">D31d</strain>
    </source>
</reference>
<feature type="region of interest" description="Disordered" evidence="1">
    <location>
        <begin position="517"/>
        <end position="547"/>
    </location>
</feature>
<evidence type="ECO:0000313" key="4">
    <source>
        <dbReference type="EMBL" id="SEA58169.1"/>
    </source>
</evidence>